<feature type="region of interest" description="Disordered" evidence="1">
    <location>
        <begin position="1"/>
        <end position="23"/>
    </location>
</feature>
<dbReference type="PROSITE" id="PS51688">
    <property type="entry name" value="ICA"/>
    <property type="match status" value="1"/>
</dbReference>
<dbReference type="EMBL" id="JACCAU010000001">
    <property type="protein sequence ID" value="NYH13425.1"/>
    <property type="molecule type" value="Genomic_DNA"/>
</dbReference>
<name>A0A7Y9W471_9BURK</name>
<evidence type="ECO:0000259" key="2">
    <source>
        <dbReference type="PROSITE" id="PS51688"/>
    </source>
</evidence>
<reference evidence="3 4" key="1">
    <citation type="submission" date="2020-07" db="EMBL/GenBank/DDBJ databases">
        <title>Exploring microbial biodiversity for novel pathways involved in the catabolism of aromatic compounds derived from lignin.</title>
        <authorList>
            <person name="Elkins J."/>
        </authorList>
    </citation>
    <scope>NUCLEOTIDE SEQUENCE [LARGE SCALE GENOMIC DNA]</scope>
    <source>
        <strain evidence="3 4">H2C3B</strain>
    </source>
</reference>
<dbReference type="InterPro" id="IPR030392">
    <property type="entry name" value="S74_ICA"/>
</dbReference>
<dbReference type="AlphaFoldDB" id="A0A7Y9W471"/>
<accession>A0A7Y9W471</accession>
<evidence type="ECO:0000313" key="4">
    <source>
        <dbReference type="Proteomes" id="UP000572540"/>
    </source>
</evidence>
<comment type="caution">
    <text evidence="3">The sequence shown here is derived from an EMBL/GenBank/DDBJ whole genome shotgun (WGS) entry which is preliminary data.</text>
</comment>
<protein>
    <recommendedName>
        <fullName evidence="2">Peptidase S74 domain-containing protein</fullName>
    </recommendedName>
</protein>
<dbReference type="Proteomes" id="UP000572540">
    <property type="component" value="Unassembled WGS sequence"/>
</dbReference>
<feature type="domain" description="Peptidase S74" evidence="2">
    <location>
        <begin position="461"/>
        <end position="586"/>
    </location>
</feature>
<dbReference type="RefSeq" id="WP_179703427.1">
    <property type="nucleotide sequence ID" value="NZ_JACCAU010000001.1"/>
</dbReference>
<sequence length="602" mass="61611">MGNLQKTNLGVAPDGAGGDDSRTGFARNNANVDVLNSQAALTTYPTVITANQDLPAACVGKRVNINNVDSVGLPAVHDAGVDGFLVLRNVGTRSTGIWPGGGNPNAPQSAFMTLNPGESVALDTDGVNPWRVLFRGRSGGVDETINGNLAVAGSVSIGGAGGDLSVSGKVTGVNNPNLQLNGSGELGSLGWNLPGGTFSAQTDTSGGIGSFFTNISAMTNSSNGAGGPSMATGPGVNVTTAIDLAAYGLTSGSLSISVAAFNAAGGYIGNVAVQDIVKGAPMRRYPLTGVTPDKTASIGVFVNPVNATAVAFGIVFRRIKVEVGLHDSLYSQEATIAYLQSVLATAQAAITALQGAPVLTGRPTFAGKVPWDTGNLPNPATIDSAQTFTGIKGFIGTGITFNTAPVLVQNPSTNPASIGFANNTNGGTFRYNSLGNATFEMLNTVASGYIGLICSAVTQTSDKALKTDIVPIRQIMPLLRTKRIVNYRMKGAAIDGGGSGELHIGVLAQEWQDDFPELVIETAAEIDDDGDFIAHQYDERGVEVFGPNGKPKSRKALGFNYANAAAVALAGLLEVDAVITAMQERIANLELKLAAALARGAV</sequence>
<evidence type="ECO:0000256" key="1">
    <source>
        <dbReference type="SAM" id="MobiDB-lite"/>
    </source>
</evidence>
<evidence type="ECO:0000313" key="3">
    <source>
        <dbReference type="EMBL" id="NYH13425.1"/>
    </source>
</evidence>
<organism evidence="3 4">
    <name type="scientific">Paraburkholderia bryophila</name>
    <dbReference type="NCBI Taxonomy" id="420952"/>
    <lineage>
        <taxon>Bacteria</taxon>
        <taxon>Pseudomonadati</taxon>
        <taxon>Pseudomonadota</taxon>
        <taxon>Betaproteobacteria</taxon>
        <taxon>Burkholderiales</taxon>
        <taxon>Burkholderiaceae</taxon>
        <taxon>Paraburkholderia</taxon>
    </lineage>
</organism>
<gene>
    <name evidence="3" type="ORF">GGD41_000653</name>
</gene>
<dbReference type="Pfam" id="PF13884">
    <property type="entry name" value="Peptidase_S74"/>
    <property type="match status" value="1"/>
</dbReference>
<dbReference type="Gene3D" id="1.10.10.10">
    <property type="entry name" value="Winged helix-like DNA-binding domain superfamily/Winged helix DNA-binding domain"/>
    <property type="match status" value="1"/>
</dbReference>
<proteinExistence type="predicted"/>
<dbReference type="InterPro" id="IPR036388">
    <property type="entry name" value="WH-like_DNA-bd_sf"/>
</dbReference>